<comment type="caution">
    <text evidence="4">The sequence shown here is derived from an EMBL/GenBank/DDBJ whole genome shotgun (WGS) entry which is preliminary data.</text>
</comment>
<sequence>MQYKRVFIEKKEDFNVEGQLLLKEFKDYLGIDNLTKVRVVNVYDLINISEKDFHNAVDKILSEQAIDYVYENNLPVDEKEKLFRVEYLPGQYNQREDSLRELLTVLTNNEEIKVKNSKIIILENIEERDLETIKSYYINSIEMREISFESFTYEEEDGERNKVEIIEGFISMTKEELKLFKSKYGIGMDMEDVLFCQDYFKEEERRDPTITELKVIDTYWSDHCRHTTFMTEIVNVDIEESKYKEIIEETFKEYLNSRNYVYGEKEKPLCLMDLATINMKEIKKKGLLEDKEESEEVNAASIEIDVDIDGKAEKWLLMFKNETHNHPTEMEPFGGASTCLGGGIRDPLSGRSYVYQAMRITGAADPRQKYEETLAGKLPQRKITQRAMEGYSSYGNQIGAPAGLVKEIYHEGYVAKRMEVGALVAAAPKSWVVRGKSEPGDLVILVGGRTGRDGLGGAVGSSKEHTEDSLNTSGAEVQKGNPPLERKIVRLFRKEEVSKMIKKCNDFGAGGVSVAIGELADGLNINLDKVPLKYSGLDGTEIALSESQERMAVVIDKENLDRFLKYVEEEDLEGTVVATVSSEKRLHMTWKDDTIVNISRAFLDTNGIRKKTKVSVGKPEKEEYLNQNPSYIKGKNIKEDWIKNMSQLNISNQKCLIEKFDHTVGSGTVLMPLGGKHKLTPAEGMAAKIPVLHGETKTCSLMTYGFDPELSKWSPFHGGYYAVIESIAKSVAMGGDYRKLRLTFQEYFERLGEDEIKWGKPFSALLGAYLVEKELDIPSIGGKDSMSGTFEEIHVPPTLISFAVGVDKVDNIISPEFKAIDNEIVLIPLNINEQGMVDLNQLKINYERIKELIDKKIILSASTVKFGGIGRSISEMAFGNKIGFKFIEDINKDKLFTPMYGSLIVELQNGVKAEEVLESIEYKILGKTIKDEFIQIDKDFIDLNQLISEWESPLQDIFPEKEDIKENIENIEYTTGNKIYKGIKVAKPKVFIPIFTGTHGEYDMERAFKEAGGEVETFVFKTLSLGNIEDSFKEMAKKIRECQIIGLPNGAVLGDEPETGGKLIKVIFNNPYIKEAVNNHLYEKDGLILGIGNGFQGLIKSGLIESGQITDLKEDSVYVAYNKLGQHISTLVNIKVTSNLSPWFNEMNVGEIYTAPLSTKEGRIIGDSNRIKNLISKGQVSSQYVDLEGRPTYNGSFNPTGSNLAIESMTSPDGRVLGTCASIDRLGKSLYKNGKIQGSHKIFESGIKYFD</sequence>
<reference evidence="4 5" key="1">
    <citation type="submission" date="2021-06" db="EMBL/GenBank/DDBJ databases">
        <authorList>
            <person name="Sun Q."/>
            <person name="Li D."/>
        </authorList>
    </citation>
    <scope>NUCLEOTIDE SEQUENCE [LARGE SCALE GENOMIC DNA]</scope>
    <source>
        <strain evidence="4 5">MSJ-40</strain>
    </source>
</reference>
<evidence type="ECO:0000259" key="3">
    <source>
        <dbReference type="Pfam" id="PF18072"/>
    </source>
</evidence>
<evidence type="ECO:0000313" key="4">
    <source>
        <dbReference type="EMBL" id="MBU5436442.1"/>
    </source>
</evidence>
<dbReference type="InterPro" id="IPR041609">
    <property type="entry name" value="PurL_linker"/>
</dbReference>
<dbReference type="PANTHER" id="PTHR10099">
    <property type="entry name" value="PHOSPHORIBOSYLFORMYLGLYCINAMIDINE SYNTHASE"/>
    <property type="match status" value="1"/>
</dbReference>
<gene>
    <name evidence="4" type="ORF">KQI42_00395</name>
</gene>
<dbReference type="Pfam" id="PF02769">
    <property type="entry name" value="AIRS_C"/>
    <property type="match status" value="1"/>
</dbReference>
<organism evidence="4 5">
    <name type="scientific">Tissierella simiarum</name>
    <dbReference type="NCBI Taxonomy" id="2841534"/>
    <lineage>
        <taxon>Bacteria</taxon>
        <taxon>Bacillati</taxon>
        <taxon>Bacillota</taxon>
        <taxon>Tissierellia</taxon>
        <taxon>Tissierellales</taxon>
        <taxon>Tissierellaceae</taxon>
        <taxon>Tissierella</taxon>
    </lineage>
</organism>
<dbReference type="SMART" id="SM01211">
    <property type="entry name" value="GATase_5"/>
    <property type="match status" value="1"/>
</dbReference>
<accession>A0ABS6E0M1</accession>
<protein>
    <submittedName>
        <fullName evidence="4">Phosphoribosylformylglycinamidine synthase</fullName>
        <ecNumber evidence="4">6.3.5.3</ecNumber>
    </submittedName>
</protein>
<dbReference type="InterPro" id="IPR010918">
    <property type="entry name" value="PurM-like_C_dom"/>
</dbReference>
<dbReference type="Proteomes" id="UP000749471">
    <property type="component" value="Unassembled WGS sequence"/>
</dbReference>
<dbReference type="EC" id="6.3.5.3" evidence="4"/>
<dbReference type="GO" id="GO:0004642">
    <property type="term" value="F:phosphoribosylformylglycinamidine synthase activity"/>
    <property type="evidence" value="ECO:0007669"/>
    <property type="project" value="UniProtKB-EC"/>
</dbReference>
<dbReference type="NCBIfam" id="TIGR01857">
    <property type="entry name" value="FGAM-synthase"/>
    <property type="match status" value="1"/>
</dbReference>
<dbReference type="CDD" id="cd02204">
    <property type="entry name" value="PurL_repeat2"/>
    <property type="match status" value="1"/>
</dbReference>
<evidence type="ECO:0000259" key="2">
    <source>
        <dbReference type="Pfam" id="PF02769"/>
    </source>
</evidence>
<dbReference type="Pfam" id="PF13507">
    <property type="entry name" value="GATase_5"/>
    <property type="match status" value="1"/>
</dbReference>
<name>A0ABS6E0M1_9FIRM</name>
<dbReference type="EMBL" id="JAHLPM010000001">
    <property type="protein sequence ID" value="MBU5436442.1"/>
    <property type="molecule type" value="Genomic_DNA"/>
</dbReference>
<keyword evidence="4" id="KW-0436">Ligase</keyword>
<keyword evidence="5" id="KW-1185">Reference proteome</keyword>
<evidence type="ECO:0000256" key="1">
    <source>
        <dbReference type="SAM" id="MobiDB-lite"/>
    </source>
</evidence>
<proteinExistence type="predicted"/>
<dbReference type="Pfam" id="PF18072">
    <property type="entry name" value="FGAR-AT_linker"/>
    <property type="match status" value="1"/>
</dbReference>
<feature type="domain" description="PurM-like C-terminal" evidence="2">
    <location>
        <begin position="438"/>
        <end position="591"/>
    </location>
</feature>
<dbReference type="InterPro" id="IPR010141">
    <property type="entry name" value="FGAM_synthase"/>
</dbReference>
<evidence type="ECO:0000313" key="5">
    <source>
        <dbReference type="Proteomes" id="UP000749471"/>
    </source>
</evidence>
<dbReference type="CDD" id="cd02203">
    <property type="entry name" value="PurL_repeat1"/>
    <property type="match status" value="1"/>
</dbReference>
<feature type="region of interest" description="Disordered" evidence="1">
    <location>
        <begin position="455"/>
        <end position="479"/>
    </location>
</feature>
<feature type="domain" description="Phosphoribosylformylglycinamidine synthase linker" evidence="3">
    <location>
        <begin position="181"/>
        <end position="226"/>
    </location>
</feature>
<dbReference type="PANTHER" id="PTHR10099:SF1">
    <property type="entry name" value="PHOSPHORIBOSYLFORMYLGLYCINAMIDINE SYNTHASE"/>
    <property type="match status" value="1"/>
</dbReference>
<dbReference type="RefSeq" id="WP_216515659.1">
    <property type="nucleotide sequence ID" value="NZ_JAHLPM010000001.1"/>
</dbReference>